<evidence type="ECO:0000256" key="1">
    <source>
        <dbReference type="SAM" id="MobiDB-lite"/>
    </source>
</evidence>
<dbReference type="AlphaFoldDB" id="A0A0L6V022"/>
<name>A0A0L6V022_9BASI</name>
<dbReference type="EMBL" id="LAVV01008204">
    <property type="protein sequence ID" value="KNZ53460.1"/>
    <property type="molecule type" value="Genomic_DNA"/>
</dbReference>
<evidence type="ECO:0000313" key="3">
    <source>
        <dbReference type="Proteomes" id="UP000037035"/>
    </source>
</evidence>
<accession>A0A0L6V022</accession>
<evidence type="ECO:0000313" key="2">
    <source>
        <dbReference type="EMBL" id="KNZ53460.1"/>
    </source>
</evidence>
<comment type="caution">
    <text evidence="2">The sequence shown here is derived from an EMBL/GenBank/DDBJ whole genome shotgun (WGS) entry which is preliminary data.</text>
</comment>
<reference evidence="2 3" key="1">
    <citation type="submission" date="2015-08" db="EMBL/GenBank/DDBJ databases">
        <title>Next Generation Sequencing and Analysis of the Genome of Puccinia sorghi L Schw, the Causal Agent of Maize Common Rust.</title>
        <authorList>
            <person name="Rochi L."/>
            <person name="Burguener G."/>
            <person name="Darino M."/>
            <person name="Turjanski A."/>
            <person name="Kreff E."/>
            <person name="Dieguez M.J."/>
            <person name="Sacco F."/>
        </authorList>
    </citation>
    <scope>NUCLEOTIDE SEQUENCE [LARGE SCALE GENOMIC DNA]</scope>
    <source>
        <strain evidence="2 3">RO10H11247</strain>
    </source>
</reference>
<sequence>MERLQSFRKGNSVHSKLNQLFRKMLSSFKMEGNSTGFTCFSPRASQGSIPGQNSSSSRTCQFSRSLGVGTGYQSDKDRTSWEPTNHLQNFPDLVQNFHSSYPHKPCQP</sequence>
<dbReference type="VEuPathDB" id="FungiDB:VP01_3231g1"/>
<gene>
    <name evidence="2" type="ORF">VP01_3231g1</name>
</gene>
<protein>
    <submittedName>
        <fullName evidence="2">Uncharacterized protein</fullName>
    </submittedName>
</protein>
<proteinExistence type="predicted"/>
<dbReference type="Proteomes" id="UP000037035">
    <property type="component" value="Unassembled WGS sequence"/>
</dbReference>
<feature type="region of interest" description="Disordered" evidence="1">
    <location>
        <begin position="68"/>
        <end position="87"/>
    </location>
</feature>
<dbReference type="OrthoDB" id="2505365at2759"/>
<keyword evidence="3" id="KW-1185">Reference proteome</keyword>
<organism evidence="2 3">
    <name type="scientific">Puccinia sorghi</name>
    <dbReference type="NCBI Taxonomy" id="27349"/>
    <lineage>
        <taxon>Eukaryota</taxon>
        <taxon>Fungi</taxon>
        <taxon>Dikarya</taxon>
        <taxon>Basidiomycota</taxon>
        <taxon>Pucciniomycotina</taxon>
        <taxon>Pucciniomycetes</taxon>
        <taxon>Pucciniales</taxon>
        <taxon>Pucciniaceae</taxon>
        <taxon>Puccinia</taxon>
    </lineage>
</organism>